<organism evidence="2 3">
    <name type="scientific">Hymenobacter jeollabukensis</name>
    <dbReference type="NCBI Taxonomy" id="2025313"/>
    <lineage>
        <taxon>Bacteria</taxon>
        <taxon>Pseudomonadati</taxon>
        <taxon>Bacteroidota</taxon>
        <taxon>Cytophagia</taxon>
        <taxon>Cytophagales</taxon>
        <taxon>Hymenobacteraceae</taxon>
        <taxon>Hymenobacter</taxon>
    </lineage>
</organism>
<evidence type="ECO:0000256" key="1">
    <source>
        <dbReference type="SAM" id="SignalP"/>
    </source>
</evidence>
<dbReference type="PROSITE" id="PS51257">
    <property type="entry name" value="PROKAR_LIPOPROTEIN"/>
    <property type="match status" value="1"/>
</dbReference>
<evidence type="ECO:0000313" key="3">
    <source>
        <dbReference type="Proteomes" id="UP000305517"/>
    </source>
</evidence>
<dbReference type="OrthoDB" id="980919at2"/>
<name>A0A5R8WSX7_9BACT</name>
<evidence type="ECO:0000313" key="2">
    <source>
        <dbReference type="EMBL" id="TLM94295.1"/>
    </source>
</evidence>
<dbReference type="Proteomes" id="UP000305517">
    <property type="component" value="Unassembled WGS sequence"/>
</dbReference>
<sequence>MTAPRLLACCLLPLLLGACSHMQNASEPPVPILSDAEAAVPTGQHQPVRLAASQPLRSDTISLHYETLQRFLPEHVAGFVREGSPQGESVQLGGISYSTCEQHYRKGNQRLKVQLVDYNGAQALYAGATALMSTDIWQESDEQLMRGCDLGLPGVRGYETVQKLERRAAVALGVGDRFFVSVESTGQEDTRLVKAVARTLDLRGLAAL</sequence>
<reference evidence="2 3" key="1">
    <citation type="submission" date="2019-05" db="EMBL/GenBank/DDBJ databases">
        <title>Hymenobacter edaphi sp. nov., isolated from abandoned arsenic-contaminated farmland soil.</title>
        <authorList>
            <person name="Nie L."/>
        </authorList>
    </citation>
    <scope>NUCLEOTIDE SEQUENCE [LARGE SCALE GENOMIC DNA]</scope>
    <source>
        <strain evidence="2 3">1-3-3-8</strain>
    </source>
</reference>
<keyword evidence="1" id="KW-0732">Signal</keyword>
<keyword evidence="3" id="KW-1185">Reference proteome</keyword>
<accession>A0A5R8WSX7</accession>
<feature type="signal peptide" evidence="1">
    <location>
        <begin position="1"/>
        <end position="25"/>
    </location>
</feature>
<dbReference type="AlphaFoldDB" id="A0A5R8WSX7"/>
<protein>
    <submittedName>
        <fullName evidence="2">Uncharacterized protein</fullName>
    </submittedName>
</protein>
<feature type="chain" id="PRO_5024344482" evidence="1">
    <location>
        <begin position="26"/>
        <end position="208"/>
    </location>
</feature>
<dbReference type="RefSeq" id="WP_138077217.1">
    <property type="nucleotide sequence ID" value="NZ_VAJM01000003.1"/>
</dbReference>
<comment type="caution">
    <text evidence="2">The sequence shown here is derived from an EMBL/GenBank/DDBJ whole genome shotgun (WGS) entry which is preliminary data.</text>
</comment>
<dbReference type="EMBL" id="VAJM01000003">
    <property type="protein sequence ID" value="TLM94295.1"/>
    <property type="molecule type" value="Genomic_DNA"/>
</dbReference>
<proteinExistence type="predicted"/>
<gene>
    <name evidence="2" type="ORF">FDY95_09830</name>
</gene>